<reference evidence="3 4" key="1">
    <citation type="submission" date="2019-12" db="EMBL/GenBank/DDBJ databases">
        <title>Whole-genome analyses of novel actinobacteria.</title>
        <authorList>
            <person name="Sahin N."/>
            <person name="Saygin H."/>
        </authorList>
    </citation>
    <scope>NUCLEOTIDE SEQUENCE [LARGE SCALE GENOMIC DNA]</scope>
    <source>
        <strain evidence="3 4">KC615</strain>
    </source>
</reference>
<dbReference type="Pfam" id="PF13472">
    <property type="entry name" value="Lipase_GDSL_2"/>
    <property type="match status" value="1"/>
</dbReference>
<dbReference type="InterPro" id="IPR013830">
    <property type="entry name" value="SGNH_hydro"/>
</dbReference>
<sequence>MKKALTLMFTLTLMCTFIFPNASFASPEKSRHSSLVALGDSIIFGYNLGENNDTPSKYAFPYLIGATIHKNVENLGIPGWTSDDLLQALQTPKFQTALKKAKVVTLNIGSNDILSLASKYGLLNPENAQKPIQLTPEQQAGFDQATQKFAKNLPTILKKIKHHAPSAKIVLYNLYNPIPSASVYLHPISESILGSLNTIIDQNASKFHLKVADAHAAFDEKQYTLVRLAQNDVHPTIEGQEVLAKLGEQILHKKPKLIAN</sequence>
<gene>
    <name evidence="3" type="ORF">GSM42_16685</name>
</gene>
<feature type="chain" id="PRO_5026141144" evidence="1">
    <location>
        <begin position="26"/>
        <end position="260"/>
    </location>
</feature>
<dbReference type="PANTHER" id="PTHR30383:SF5">
    <property type="entry name" value="SGNH HYDROLASE-TYPE ESTERASE DOMAIN-CONTAINING PROTEIN"/>
    <property type="match status" value="1"/>
</dbReference>
<dbReference type="InterPro" id="IPR036514">
    <property type="entry name" value="SGNH_hydro_sf"/>
</dbReference>
<feature type="domain" description="SGNH hydrolase-type esterase" evidence="2">
    <location>
        <begin position="37"/>
        <end position="241"/>
    </location>
</feature>
<protein>
    <submittedName>
        <fullName evidence="3">SGNH/GDSL hydrolase family protein</fullName>
    </submittedName>
</protein>
<dbReference type="InterPro" id="IPR051532">
    <property type="entry name" value="Ester_Hydrolysis_Enzymes"/>
</dbReference>
<dbReference type="EMBL" id="WUUL01000013">
    <property type="protein sequence ID" value="MXQ55321.1"/>
    <property type="molecule type" value="Genomic_DNA"/>
</dbReference>
<keyword evidence="4" id="KW-1185">Reference proteome</keyword>
<evidence type="ECO:0000313" key="3">
    <source>
        <dbReference type="EMBL" id="MXQ55321.1"/>
    </source>
</evidence>
<dbReference type="AlphaFoldDB" id="A0A6I4VXC0"/>
<dbReference type="RefSeq" id="WP_160802672.1">
    <property type="nucleotide sequence ID" value="NZ_WUUL01000013.1"/>
</dbReference>
<comment type="caution">
    <text evidence="3">The sequence shown here is derived from an EMBL/GenBank/DDBJ whole genome shotgun (WGS) entry which is preliminary data.</text>
</comment>
<dbReference type="Proteomes" id="UP000430692">
    <property type="component" value="Unassembled WGS sequence"/>
</dbReference>
<accession>A0A6I4VXC0</accession>
<evidence type="ECO:0000313" key="4">
    <source>
        <dbReference type="Proteomes" id="UP000430692"/>
    </source>
</evidence>
<dbReference type="Gene3D" id="3.40.50.1110">
    <property type="entry name" value="SGNH hydrolase"/>
    <property type="match status" value="1"/>
</dbReference>
<proteinExistence type="predicted"/>
<dbReference type="SUPFAM" id="SSF52266">
    <property type="entry name" value="SGNH hydrolase"/>
    <property type="match status" value="1"/>
</dbReference>
<evidence type="ECO:0000259" key="2">
    <source>
        <dbReference type="Pfam" id="PF13472"/>
    </source>
</evidence>
<dbReference type="PANTHER" id="PTHR30383">
    <property type="entry name" value="THIOESTERASE 1/PROTEASE 1/LYSOPHOSPHOLIPASE L1"/>
    <property type="match status" value="1"/>
</dbReference>
<feature type="signal peptide" evidence="1">
    <location>
        <begin position="1"/>
        <end position="25"/>
    </location>
</feature>
<dbReference type="CDD" id="cd00229">
    <property type="entry name" value="SGNH_hydrolase"/>
    <property type="match status" value="1"/>
</dbReference>
<keyword evidence="3" id="KW-0378">Hydrolase</keyword>
<evidence type="ECO:0000256" key="1">
    <source>
        <dbReference type="SAM" id="SignalP"/>
    </source>
</evidence>
<dbReference type="GO" id="GO:0004622">
    <property type="term" value="F:phosphatidylcholine lysophospholipase activity"/>
    <property type="evidence" value="ECO:0007669"/>
    <property type="project" value="TreeGrafter"/>
</dbReference>
<name>A0A6I4VXC0_9BACL</name>
<keyword evidence="1" id="KW-0732">Signal</keyword>
<organism evidence="3 4">
    <name type="scientific">Shimazuella alba</name>
    <dbReference type="NCBI Taxonomy" id="2690964"/>
    <lineage>
        <taxon>Bacteria</taxon>
        <taxon>Bacillati</taxon>
        <taxon>Bacillota</taxon>
        <taxon>Bacilli</taxon>
        <taxon>Bacillales</taxon>
        <taxon>Thermoactinomycetaceae</taxon>
        <taxon>Shimazuella</taxon>
    </lineage>
</organism>